<dbReference type="GO" id="GO:0006508">
    <property type="term" value="P:proteolysis"/>
    <property type="evidence" value="ECO:0007669"/>
    <property type="project" value="UniProtKB-KW"/>
</dbReference>
<dbReference type="Gene3D" id="3.40.50.200">
    <property type="entry name" value="Peptidase S8/S53 domain"/>
    <property type="match status" value="1"/>
</dbReference>
<dbReference type="InterPro" id="IPR022398">
    <property type="entry name" value="Peptidase_S8_His-AS"/>
</dbReference>
<dbReference type="OrthoDB" id="9790784at2"/>
<evidence type="ECO:0000256" key="5">
    <source>
        <dbReference type="PROSITE-ProRule" id="PRU01240"/>
    </source>
</evidence>
<gene>
    <name evidence="8" type="ORF">A4W93_09600</name>
</gene>
<name>A0A1W6L7D9_9BURK</name>
<evidence type="ECO:0000256" key="1">
    <source>
        <dbReference type="ARBA" id="ARBA00011073"/>
    </source>
</evidence>
<reference evidence="8 9" key="1">
    <citation type="submission" date="2016-04" db="EMBL/GenBank/DDBJ databases">
        <title>Complete genome sequence of natural rubber-degrading, novel Gram-negative bacterium, Rhizobacter gummiphilus strain NS21.</title>
        <authorList>
            <person name="Tabata M."/>
            <person name="Kasai D."/>
            <person name="Fukuda M."/>
        </authorList>
    </citation>
    <scope>NUCLEOTIDE SEQUENCE [LARGE SCALE GENOMIC DNA]</scope>
    <source>
        <strain evidence="8 9">NS21</strain>
    </source>
</reference>
<evidence type="ECO:0000256" key="3">
    <source>
        <dbReference type="ARBA" id="ARBA00022801"/>
    </source>
</evidence>
<dbReference type="InterPro" id="IPR023828">
    <property type="entry name" value="Peptidase_S8_Ser-AS"/>
</dbReference>
<dbReference type="Pfam" id="PF00082">
    <property type="entry name" value="Peptidase_S8"/>
    <property type="match status" value="1"/>
</dbReference>
<protein>
    <recommendedName>
        <fullName evidence="7">Peptidase S8/S53 domain-containing protein</fullName>
    </recommendedName>
</protein>
<evidence type="ECO:0000256" key="6">
    <source>
        <dbReference type="RuleBase" id="RU003355"/>
    </source>
</evidence>
<dbReference type="EMBL" id="CP015118">
    <property type="protein sequence ID" value="ARN20144.1"/>
    <property type="molecule type" value="Genomic_DNA"/>
</dbReference>
<dbReference type="KEGG" id="rgu:A4W93_09600"/>
<dbReference type="InterPro" id="IPR000209">
    <property type="entry name" value="Peptidase_S8/S53_dom"/>
</dbReference>
<feature type="active site" description="Charge relay system" evidence="5">
    <location>
        <position position="614"/>
    </location>
</feature>
<keyword evidence="3 5" id="KW-0378">Hydrolase</keyword>
<organism evidence="8 9">
    <name type="scientific">Piscinibacter gummiphilus</name>
    <dbReference type="NCBI Taxonomy" id="946333"/>
    <lineage>
        <taxon>Bacteria</taxon>
        <taxon>Pseudomonadati</taxon>
        <taxon>Pseudomonadota</taxon>
        <taxon>Betaproteobacteria</taxon>
        <taxon>Burkholderiales</taxon>
        <taxon>Sphaerotilaceae</taxon>
        <taxon>Piscinibacter</taxon>
    </lineage>
</organism>
<keyword evidence="4 5" id="KW-0720">Serine protease</keyword>
<dbReference type="RefSeq" id="WP_085750411.1">
    <property type="nucleotide sequence ID" value="NZ_BSPR01000016.1"/>
</dbReference>
<dbReference type="PROSITE" id="PS51257">
    <property type="entry name" value="PROKAR_LIPOPROTEIN"/>
    <property type="match status" value="1"/>
</dbReference>
<dbReference type="Gene3D" id="2.60.120.380">
    <property type="match status" value="1"/>
</dbReference>
<dbReference type="InterPro" id="IPR036852">
    <property type="entry name" value="Peptidase_S8/S53_dom_sf"/>
</dbReference>
<proteinExistence type="inferred from homology"/>
<dbReference type="PROSITE" id="PS00137">
    <property type="entry name" value="SUBTILASE_HIS"/>
    <property type="match status" value="1"/>
</dbReference>
<feature type="active site" description="Charge relay system" evidence="5">
    <location>
        <position position="428"/>
    </location>
</feature>
<evidence type="ECO:0000313" key="8">
    <source>
        <dbReference type="EMBL" id="ARN20144.1"/>
    </source>
</evidence>
<dbReference type="InterPro" id="IPR015500">
    <property type="entry name" value="Peptidase_S8_subtilisin-rel"/>
</dbReference>
<dbReference type="GO" id="GO:0004252">
    <property type="term" value="F:serine-type endopeptidase activity"/>
    <property type="evidence" value="ECO:0007669"/>
    <property type="project" value="UniProtKB-UniRule"/>
</dbReference>
<keyword evidence="2 5" id="KW-0645">Protease</keyword>
<dbReference type="STRING" id="946333.A4W93_09600"/>
<feature type="domain" description="Peptidase S8/S53" evidence="7">
    <location>
        <begin position="380"/>
        <end position="662"/>
    </location>
</feature>
<evidence type="ECO:0000256" key="4">
    <source>
        <dbReference type="ARBA" id="ARBA00022825"/>
    </source>
</evidence>
<dbReference type="Proteomes" id="UP000193427">
    <property type="component" value="Chromosome"/>
</dbReference>
<dbReference type="PROSITE" id="PS00138">
    <property type="entry name" value="SUBTILASE_SER"/>
    <property type="match status" value="1"/>
</dbReference>
<dbReference type="PANTHER" id="PTHR43806:SF11">
    <property type="entry name" value="CEREVISIN-RELATED"/>
    <property type="match status" value="1"/>
</dbReference>
<dbReference type="PANTHER" id="PTHR43806">
    <property type="entry name" value="PEPTIDASE S8"/>
    <property type="match status" value="1"/>
</dbReference>
<dbReference type="SUPFAM" id="SSF52743">
    <property type="entry name" value="Subtilisin-like"/>
    <property type="match status" value="1"/>
</dbReference>
<accession>A0A1W6L7D9</accession>
<dbReference type="InterPro" id="IPR023827">
    <property type="entry name" value="Peptidase_S8_Asp-AS"/>
</dbReference>
<dbReference type="PRINTS" id="PR00723">
    <property type="entry name" value="SUBTILISIN"/>
</dbReference>
<evidence type="ECO:0000259" key="7">
    <source>
        <dbReference type="Pfam" id="PF00082"/>
    </source>
</evidence>
<dbReference type="AlphaFoldDB" id="A0A1W6L7D9"/>
<dbReference type="InterPro" id="IPR050131">
    <property type="entry name" value="Peptidase_S8_subtilisin-like"/>
</dbReference>
<comment type="similarity">
    <text evidence="1 5 6">Belongs to the peptidase S8 family.</text>
</comment>
<feature type="active site" description="Charge relay system" evidence="5">
    <location>
        <position position="385"/>
    </location>
</feature>
<evidence type="ECO:0000256" key="2">
    <source>
        <dbReference type="ARBA" id="ARBA00022670"/>
    </source>
</evidence>
<evidence type="ECO:0000313" key="9">
    <source>
        <dbReference type="Proteomes" id="UP000193427"/>
    </source>
</evidence>
<keyword evidence="9" id="KW-1185">Reference proteome</keyword>
<dbReference type="PROSITE" id="PS00136">
    <property type="entry name" value="SUBTILASE_ASP"/>
    <property type="match status" value="1"/>
</dbReference>
<dbReference type="PROSITE" id="PS51892">
    <property type="entry name" value="SUBTILASE"/>
    <property type="match status" value="1"/>
</dbReference>
<sequence>MMRSASGRAARRAARLLTTGVATTLLALAGCGGDSSSEPEGVTLSGVISLPETAAVDGDTNDPNQAGRRSNDTFATAQALLSPVYLLGSVNLRGAGAPAGANYNGGDLFDVYQVDLQAGQVIELEFMADPKVNDLDLYVYAETASEGDAPIGESSGENAYECLRIERPGRHRVVVAAFSGASLYNLRIGAPNDGSTCANVVPATASSIVPREIVARPVADASLDGARVSALRAGALETAQAAASAAPQVLRLPADRTERAAALSRLVTTAAPLARGDGAKRLAAAAAKATPPATDPAAGLPDALREVIDTVNAAKHLRHSGLYEWAEPNYTVRLRSEPVGTYPPPDRLYPNQRWHYEMIGLPAAMNTLVPLKATLTTYPVVAVIDSGIVADHPDLASQIGEQASFTNSGTFSTSADDPSGPGSPTGFHGTHVAGTVAAATFDTTGVAGVAPMARLLPIRVFAKDSATSSSADVAQAILYAAGLPNSSGVLPARRADVINLSLGSSRACPAAYSDAITRARAAGVIVVGASGNDGLSVRDSPSNCPGVISVGAVDARRQKATYSNSDPALSLTAPGGDPRQSTTGTGLPDEIYSTIGDFVGTTRVPSYAGMSGTSMATPHVAGVMALMRFANPAITPDQIDTLLAAGRLTDDLGTVGRDAATGFGLVNAGKAVNEALLLAGGNPAPVPGTVVAQPSHLDFGALRTTEELQLVVQGGASAEGVASVTSSSPAVTVVPTTVDAEQRGTYTVTVSRDALPVGSSFASLAVTTTAARTFYVGISIVTAPPGTAPAADYGRVYVLVVDPDTGTPVAQVGVDVAGGVYTWQVTGVQAARVRISAGTDIDNDGVLCQRGEACGGYPQYGAGQTIIELTGSRTDLNFELSPYGGVSTGGAQLRALRRGR</sequence>